<dbReference type="InterPro" id="IPR000504">
    <property type="entry name" value="RRM_dom"/>
</dbReference>
<evidence type="ECO:0000313" key="3">
    <source>
        <dbReference type="EMBL" id="RAL68477.1"/>
    </source>
</evidence>
<feature type="region of interest" description="Disordered" evidence="1">
    <location>
        <begin position="97"/>
        <end position="120"/>
    </location>
</feature>
<proteinExistence type="predicted"/>
<organism evidence="3 4">
    <name type="scientific">Monilinia fructigena</name>
    <dbReference type="NCBI Taxonomy" id="38457"/>
    <lineage>
        <taxon>Eukaryota</taxon>
        <taxon>Fungi</taxon>
        <taxon>Dikarya</taxon>
        <taxon>Ascomycota</taxon>
        <taxon>Pezizomycotina</taxon>
        <taxon>Leotiomycetes</taxon>
        <taxon>Helotiales</taxon>
        <taxon>Sclerotiniaceae</taxon>
        <taxon>Monilinia</taxon>
    </lineage>
</organism>
<dbReference type="Proteomes" id="UP000249056">
    <property type="component" value="Unassembled WGS sequence"/>
</dbReference>
<dbReference type="Pfam" id="PF00076">
    <property type="entry name" value="RRM_1"/>
    <property type="match status" value="1"/>
</dbReference>
<dbReference type="AlphaFoldDB" id="A0A395J7L8"/>
<feature type="region of interest" description="Disordered" evidence="1">
    <location>
        <begin position="1"/>
        <end position="23"/>
    </location>
</feature>
<dbReference type="GO" id="GO:0003723">
    <property type="term" value="F:RNA binding"/>
    <property type="evidence" value="ECO:0007669"/>
    <property type="project" value="InterPro"/>
</dbReference>
<dbReference type="EMBL" id="QKRW01000001">
    <property type="protein sequence ID" value="RAL68477.1"/>
    <property type="molecule type" value="Genomic_DNA"/>
</dbReference>
<sequence length="120" mass="12724">MADNGPPPTSAQLPPPPQASAGAQAMRMAIIAKATLRTCHRHHSASLLCVWFCLRSTCHVGMKTGRSRGYGFAAFRERQDAEKALSSMTANGLVPEPFVATGKPEGQPSISQQQAMSAMA</sequence>
<dbReference type="InterPro" id="IPR012677">
    <property type="entry name" value="Nucleotide-bd_a/b_plait_sf"/>
</dbReference>
<evidence type="ECO:0000259" key="2">
    <source>
        <dbReference type="Pfam" id="PF00076"/>
    </source>
</evidence>
<protein>
    <recommendedName>
        <fullName evidence="2">RRM domain-containing protein</fullName>
    </recommendedName>
</protein>
<name>A0A395J7L8_9HELO</name>
<dbReference type="OrthoDB" id="8093034at2759"/>
<feature type="domain" description="RRM" evidence="2">
    <location>
        <begin position="63"/>
        <end position="88"/>
    </location>
</feature>
<dbReference type="InterPro" id="IPR035979">
    <property type="entry name" value="RBD_domain_sf"/>
</dbReference>
<gene>
    <name evidence="3" type="ORF">DID88_007205</name>
</gene>
<keyword evidence="4" id="KW-1185">Reference proteome</keyword>
<accession>A0A395J7L8</accession>
<reference evidence="3 4" key="1">
    <citation type="submission" date="2018-06" db="EMBL/GenBank/DDBJ databases">
        <title>Genome Sequence of the Brown Rot Fungal Pathogen Monilinia fructigena.</title>
        <authorList>
            <person name="Landi L."/>
            <person name="De Miccolis Angelini R.M."/>
            <person name="Pollastro S."/>
            <person name="Abate D."/>
            <person name="Faretra F."/>
            <person name="Romanazzi G."/>
        </authorList>
    </citation>
    <scope>NUCLEOTIDE SEQUENCE [LARGE SCALE GENOMIC DNA]</scope>
    <source>
        <strain evidence="3 4">Mfrg269</strain>
    </source>
</reference>
<feature type="compositionally biased region" description="Pro residues" evidence="1">
    <location>
        <begin position="1"/>
        <end position="18"/>
    </location>
</feature>
<feature type="compositionally biased region" description="Polar residues" evidence="1">
    <location>
        <begin position="108"/>
        <end position="120"/>
    </location>
</feature>
<evidence type="ECO:0000256" key="1">
    <source>
        <dbReference type="SAM" id="MobiDB-lite"/>
    </source>
</evidence>
<comment type="caution">
    <text evidence="3">The sequence shown here is derived from an EMBL/GenBank/DDBJ whole genome shotgun (WGS) entry which is preliminary data.</text>
</comment>
<dbReference type="Gene3D" id="3.30.70.330">
    <property type="match status" value="1"/>
</dbReference>
<evidence type="ECO:0000313" key="4">
    <source>
        <dbReference type="Proteomes" id="UP000249056"/>
    </source>
</evidence>
<dbReference type="SUPFAM" id="SSF54928">
    <property type="entry name" value="RNA-binding domain, RBD"/>
    <property type="match status" value="1"/>
</dbReference>